<name>A0ABW9RWG6_9BACT</name>
<dbReference type="EMBL" id="SMLW01000635">
    <property type="protein sequence ID" value="MTI27619.1"/>
    <property type="molecule type" value="Genomic_DNA"/>
</dbReference>
<dbReference type="Pfam" id="PF13568">
    <property type="entry name" value="OMP_b-brl_2"/>
    <property type="match status" value="1"/>
</dbReference>
<evidence type="ECO:0000313" key="5">
    <source>
        <dbReference type="Proteomes" id="UP000798808"/>
    </source>
</evidence>
<dbReference type="InterPro" id="IPR025665">
    <property type="entry name" value="Beta-barrel_OMP_2"/>
</dbReference>
<evidence type="ECO:0000256" key="1">
    <source>
        <dbReference type="SAM" id="Coils"/>
    </source>
</evidence>
<keyword evidence="2" id="KW-0472">Membrane</keyword>
<keyword evidence="1" id="KW-0175">Coiled coil</keyword>
<proteinExistence type="predicted"/>
<organism evidence="4 5">
    <name type="scientific">Fulvivirga kasyanovii</name>
    <dbReference type="NCBI Taxonomy" id="396812"/>
    <lineage>
        <taxon>Bacteria</taxon>
        <taxon>Pseudomonadati</taxon>
        <taxon>Bacteroidota</taxon>
        <taxon>Cytophagia</taxon>
        <taxon>Cytophagales</taxon>
        <taxon>Fulvivirgaceae</taxon>
        <taxon>Fulvivirga</taxon>
    </lineage>
</organism>
<comment type="caution">
    <text evidence="4">The sequence shown here is derived from an EMBL/GenBank/DDBJ whole genome shotgun (WGS) entry which is preliminary data.</text>
</comment>
<evidence type="ECO:0000256" key="2">
    <source>
        <dbReference type="SAM" id="Phobius"/>
    </source>
</evidence>
<feature type="transmembrane region" description="Helical" evidence="2">
    <location>
        <begin position="49"/>
        <end position="70"/>
    </location>
</feature>
<feature type="domain" description="Outer membrane protein beta-barrel" evidence="3">
    <location>
        <begin position="277"/>
        <end position="440"/>
    </location>
</feature>
<protein>
    <recommendedName>
        <fullName evidence="3">Outer membrane protein beta-barrel domain-containing protein</fullName>
    </recommendedName>
</protein>
<gene>
    <name evidence="4" type="ORF">E1163_21860</name>
</gene>
<accession>A0ABW9RWG6</accession>
<keyword evidence="5" id="KW-1185">Reference proteome</keyword>
<reference evidence="4 5" key="1">
    <citation type="submission" date="2019-02" db="EMBL/GenBank/DDBJ databases">
        <authorList>
            <person name="Goldberg S.R."/>
            <person name="Haltli B.A."/>
            <person name="Correa H."/>
            <person name="Russell K.G."/>
        </authorList>
    </citation>
    <scope>NUCLEOTIDE SEQUENCE [LARGE SCALE GENOMIC DNA]</scope>
    <source>
        <strain evidence="4 5">JCM 16186</strain>
    </source>
</reference>
<keyword evidence="2" id="KW-0812">Transmembrane</keyword>
<keyword evidence="2" id="KW-1133">Transmembrane helix</keyword>
<sequence>MDDNKFDKKIREKVENFRDEQYDEHALAGLHARMAGVSYQPWYAPYKKAAGYAAAIVLISLLNFGLFAYFQGQRDQELMASIEELKEDMGNYEKLKRDYETLRLTRAETVTEFKTDTVYVYKEFVGGAVYGQTSYGGLKAMNTAYHKPMEGGQYYTPREDVRLGKVDEISTEVKDFLAQYNLAYIGDDEHVYLQYHNQEDAQFVTRKGYDAPAVFNGSDIVLASVDITEPEHKTLDKHKKQQLSVKVLRDIEKQRMKGIGFQYGPEVDLLKLSSDRGSGHPGLAAGIKAEFILSPSLRVETGAKYSYTGYTVNNPDQLGDELATYPGLNEDIGKLQQIEQRTHAISVPVQLKYYYPVARDRYIFASIGASPQMHLLQQFEYEYEYKYSSQENDFSVDIEASKHFDDGKIYTGTMDFSLGIEKKLKNHSILQLSGFYSRGIGKLGMEKSELAMVGVRTALKFRVN</sequence>
<evidence type="ECO:0000313" key="4">
    <source>
        <dbReference type="EMBL" id="MTI27619.1"/>
    </source>
</evidence>
<dbReference type="Proteomes" id="UP000798808">
    <property type="component" value="Unassembled WGS sequence"/>
</dbReference>
<dbReference type="RefSeq" id="WP_155174615.1">
    <property type="nucleotide sequence ID" value="NZ_BAAAFL010000068.1"/>
</dbReference>
<feature type="coiled-coil region" evidence="1">
    <location>
        <begin position="75"/>
        <end position="102"/>
    </location>
</feature>
<evidence type="ECO:0000259" key="3">
    <source>
        <dbReference type="Pfam" id="PF13568"/>
    </source>
</evidence>